<name>A0A370UE79_9GAMM</name>
<dbReference type="PANTHER" id="PTHR14237:SF19">
    <property type="entry name" value="MITOCHONDRIAL AMIDOXIME REDUCING COMPONENT 1"/>
    <property type="match status" value="1"/>
</dbReference>
<dbReference type="InterPro" id="IPR005303">
    <property type="entry name" value="MOCOS_middle"/>
</dbReference>
<dbReference type="GO" id="GO:0003824">
    <property type="term" value="F:catalytic activity"/>
    <property type="evidence" value="ECO:0007669"/>
    <property type="project" value="InterPro"/>
</dbReference>
<dbReference type="GO" id="GO:0030170">
    <property type="term" value="F:pyridoxal phosphate binding"/>
    <property type="evidence" value="ECO:0007669"/>
    <property type="project" value="InterPro"/>
</dbReference>
<protein>
    <submittedName>
        <fullName evidence="2">Sulfurase</fullName>
    </submittedName>
</protein>
<feature type="domain" description="MOSC" evidence="1">
    <location>
        <begin position="110"/>
        <end position="265"/>
    </location>
</feature>
<sequence>MPLTLSSLSIYPIKSTQPIQLSESEVLFSGLKNDRRFMLVDQAGAFVTGRSHPKLTLVGVTQTKYGWSVSSDFNKPALELVEQDFSNEYFNVDIWENTVSAQRTHSSADQWFSELLGEDVTLVHFGSESTRVTSRRPEHPVKFADGYPFLLTTQSSLDELNKSAAHSIEMQRFRTNIMVSDSAPFAEDTWKLIKIGEVVFENVKPCARCIFTTLDPKTAQRSPKGEPLKSLAKFRRLTKDEIIFGVNLIALNEGVIRVGDEVHILEYQTPPHYEDRR</sequence>
<evidence type="ECO:0000313" key="3">
    <source>
        <dbReference type="Proteomes" id="UP000254326"/>
    </source>
</evidence>
<dbReference type="GO" id="GO:0030151">
    <property type="term" value="F:molybdenum ion binding"/>
    <property type="evidence" value="ECO:0007669"/>
    <property type="project" value="InterPro"/>
</dbReference>
<keyword evidence="3" id="KW-1185">Reference proteome</keyword>
<dbReference type="InterPro" id="IPR011037">
    <property type="entry name" value="Pyrv_Knase-like_insert_dom_sf"/>
</dbReference>
<dbReference type="SUPFAM" id="SSF50800">
    <property type="entry name" value="PK beta-barrel domain-like"/>
    <property type="match status" value="1"/>
</dbReference>
<organism evidence="2 3">
    <name type="scientific">Marinomonas piezotolerans</name>
    <dbReference type="NCBI Taxonomy" id="2213058"/>
    <lineage>
        <taxon>Bacteria</taxon>
        <taxon>Pseudomonadati</taxon>
        <taxon>Pseudomonadota</taxon>
        <taxon>Gammaproteobacteria</taxon>
        <taxon>Oceanospirillales</taxon>
        <taxon>Oceanospirillaceae</taxon>
        <taxon>Marinomonas</taxon>
    </lineage>
</organism>
<dbReference type="RefSeq" id="WP_115466655.1">
    <property type="nucleotide sequence ID" value="NZ_QKRA01000001.1"/>
</dbReference>
<gene>
    <name evidence="2" type="ORF">DN730_03245</name>
</gene>
<dbReference type="InterPro" id="IPR005302">
    <property type="entry name" value="MoCF_Sase_C"/>
</dbReference>
<evidence type="ECO:0000259" key="1">
    <source>
        <dbReference type="PROSITE" id="PS51340"/>
    </source>
</evidence>
<evidence type="ECO:0000313" key="2">
    <source>
        <dbReference type="EMBL" id="RDL46069.1"/>
    </source>
</evidence>
<dbReference type="PANTHER" id="PTHR14237">
    <property type="entry name" value="MOLYBDOPTERIN COFACTOR SULFURASE MOSC"/>
    <property type="match status" value="1"/>
</dbReference>
<dbReference type="SUPFAM" id="SSF141673">
    <property type="entry name" value="MOSC N-terminal domain-like"/>
    <property type="match status" value="1"/>
</dbReference>
<dbReference type="AlphaFoldDB" id="A0A370UE79"/>
<accession>A0A370UE79</accession>
<dbReference type="Pfam" id="PF03476">
    <property type="entry name" value="MOSC_N"/>
    <property type="match status" value="1"/>
</dbReference>
<dbReference type="OrthoDB" id="581532at2"/>
<proteinExistence type="predicted"/>
<dbReference type="Proteomes" id="UP000254326">
    <property type="component" value="Unassembled WGS sequence"/>
</dbReference>
<dbReference type="PROSITE" id="PS51340">
    <property type="entry name" value="MOSC"/>
    <property type="match status" value="1"/>
</dbReference>
<reference evidence="2 3" key="1">
    <citation type="submission" date="2018-06" db="EMBL/GenBank/DDBJ databases">
        <title>Marinomonas sp. YLB-05 draft genome sequence.</title>
        <authorList>
            <person name="Yu L."/>
            <person name="Tang X."/>
        </authorList>
    </citation>
    <scope>NUCLEOTIDE SEQUENCE [LARGE SCALE GENOMIC DNA]</scope>
    <source>
        <strain evidence="2 3">YLB-05</strain>
    </source>
</reference>
<dbReference type="Pfam" id="PF03473">
    <property type="entry name" value="MOSC"/>
    <property type="match status" value="1"/>
</dbReference>
<dbReference type="EMBL" id="QKRA01000001">
    <property type="protein sequence ID" value="RDL46069.1"/>
    <property type="molecule type" value="Genomic_DNA"/>
</dbReference>
<comment type="caution">
    <text evidence="2">The sequence shown here is derived from an EMBL/GenBank/DDBJ whole genome shotgun (WGS) entry which is preliminary data.</text>
</comment>